<sequence length="101" mass="11394">MSLPAGDMRLDCLRFRANSVMRVHVGPEQKQTRRVFRFRRNASQRVPCCSLAMQPSAVPFSHDLRSTDRDDNCFFTVQAAVFSALILSGGCAWMRGLSSLR</sequence>
<reference evidence="1 2" key="1">
    <citation type="journal article" date="2018" name="Biotechnol. Biofuels">
        <title>Integrative visual omics of the white-rot fungus Polyporus brumalis exposes the biotechnological potential of its oxidative enzymes for delignifying raw plant biomass.</title>
        <authorList>
            <person name="Miyauchi S."/>
            <person name="Rancon A."/>
            <person name="Drula E."/>
            <person name="Hage H."/>
            <person name="Chaduli D."/>
            <person name="Favel A."/>
            <person name="Grisel S."/>
            <person name="Henrissat B."/>
            <person name="Herpoel-Gimbert I."/>
            <person name="Ruiz-Duenas F.J."/>
            <person name="Chevret D."/>
            <person name="Hainaut M."/>
            <person name="Lin J."/>
            <person name="Wang M."/>
            <person name="Pangilinan J."/>
            <person name="Lipzen A."/>
            <person name="Lesage-Meessen L."/>
            <person name="Navarro D."/>
            <person name="Riley R."/>
            <person name="Grigoriev I.V."/>
            <person name="Zhou S."/>
            <person name="Raouche S."/>
            <person name="Rosso M.N."/>
        </authorList>
    </citation>
    <scope>NUCLEOTIDE SEQUENCE [LARGE SCALE GENOMIC DNA]</scope>
    <source>
        <strain evidence="1 2">BRFM 1820</strain>
    </source>
</reference>
<keyword evidence="2" id="KW-1185">Reference proteome</keyword>
<dbReference type="EMBL" id="KZ857446">
    <property type="protein sequence ID" value="RDX44728.1"/>
    <property type="molecule type" value="Genomic_DNA"/>
</dbReference>
<proteinExistence type="predicted"/>
<evidence type="ECO:0000313" key="1">
    <source>
        <dbReference type="EMBL" id="RDX44728.1"/>
    </source>
</evidence>
<dbReference type="Proteomes" id="UP000256964">
    <property type="component" value="Unassembled WGS sequence"/>
</dbReference>
<protein>
    <submittedName>
        <fullName evidence="1">Uncharacterized protein</fullName>
    </submittedName>
</protein>
<name>A0A371CWS0_9APHY</name>
<organism evidence="1 2">
    <name type="scientific">Lentinus brumalis</name>
    <dbReference type="NCBI Taxonomy" id="2498619"/>
    <lineage>
        <taxon>Eukaryota</taxon>
        <taxon>Fungi</taxon>
        <taxon>Dikarya</taxon>
        <taxon>Basidiomycota</taxon>
        <taxon>Agaricomycotina</taxon>
        <taxon>Agaricomycetes</taxon>
        <taxon>Polyporales</taxon>
        <taxon>Polyporaceae</taxon>
        <taxon>Lentinus</taxon>
    </lineage>
</organism>
<accession>A0A371CWS0</accession>
<gene>
    <name evidence="1" type="ORF">OH76DRAFT_1408804</name>
</gene>
<evidence type="ECO:0000313" key="2">
    <source>
        <dbReference type="Proteomes" id="UP000256964"/>
    </source>
</evidence>
<dbReference type="AlphaFoldDB" id="A0A371CWS0"/>